<comment type="caution">
    <text evidence="2">The sequence shown here is derived from an EMBL/GenBank/DDBJ whole genome shotgun (WGS) entry which is preliminary data.</text>
</comment>
<protein>
    <recommendedName>
        <fullName evidence="4">Alpha/beta hydrolase</fullName>
    </recommendedName>
</protein>
<gene>
    <name evidence="2" type="ORF">D1825_13825</name>
</gene>
<evidence type="ECO:0008006" key="4">
    <source>
        <dbReference type="Google" id="ProtNLM"/>
    </source>
</evidence>
<reference evidence="2 3" key="1">
    <citation type="submission" date="2018-08" db="EMBL/GenBank/DDBJ databases">
        <title>Cellulomonas rhizosphaerae sp. nov., a novel actinomycete isolated from soil.</title>
        <authorList>
            <person name="Tian Y."/>
        </authorList>
    </citation>
    <scope>NUCLEOTIDE SEQUENCE [LARGE SCALE GENOMIC DNA]</scope>
    <source>
        <strain evidence="2 3">NEAU-TCZ24</strain>
    </source>
</reference>
<feature type="chain" id="PRO_5039147321" description="Alpha/beta hydrolase" evidence="1">
    <location>
        <begin position="21"/>
        <end position="257"/>
    </location>
</feature>
<evidence type="ECO:0000313" key="2">
    <source>
        <dbReference type="EMBL" id="RHA38498.1"/>
    </source>
</evidence>
<keyword evidence="1" id="KW-0732">Signal</keyword>
<name>A0A413RJ64_9CELL</name>
<dbReference type="RefSeq" id="WP_118767995.1">
    <property type="nucleotide sequence ID" value="NZ_QWKP01000213.1"/>
</dbReference>
<dbReference type="EMBL" id="QWKP01000213">
    <property type="protein sequence ID" value="RHA38498.1"/>
    <property type="molecule type" value="Genomic_DNA"/>
</dbReference>
<evidence type="ECO:0000313" key="3">
    <source>
        <dbReference type="Proteomes" id="UP000283374"/>
    </source>
</evidence>
<evidence type="ECO:0000256" key="1">
    <source>
        <dbReference type="SAM" id="SignalP"/>
    </source>
</evidence>
<feature type="signal peptide" evidence="1">
    <location>
        <begin position="1"/>
        <end position="20"/>
    </location>
</feature>
<dbReference type="SUPFAM" id="SSF53474">
    <property type="entry name" value="alpha/beta-Hydrolases"/>
    <property type="match status" value="1"/>
</dbReference>
<dbReference type="AlphaFoldDB" id="A0A413RJ64"/>
<dbReference type="Proteomes" id="UP000283374">
    <property type="component" value="Unassembled WGS sequence"/>
</dbReference>
<dbReference type="Gene3D" id="3.40.50.1820">
    <property type="entry name" value="alpha/beta hydrolase"/>
    <property type="match status" value="1"/>
</dbReference>
<accession>A0A413RJ64</accession>
<dbReference type="InterPro" id="IPR029058">
    <property type="entry name" value="AB_hydrolase_fold"/>
</dbReference>
<dbReference type="PROSITE" id="PS51257">
    <property type="entry name" value="PROKAR_LIPOPROTEIN"/>
    <property type="match status" value="1"/>
</dbReference>
<keyword evidence="3" id="KW-1185">Reference proteome</keyword>
<organism evidence="2 3">
    <name type="scientific">Cellulomonas rhizosphaerae</name>
    <dbReference type="NCBI Taxonomy" id="2293719"/>
    <lineage>
        <taxon>Bacteria</taxon>
        <taxon>Bacillati</taxon>
        <taxon>Actinomycetota</taxon>
        <taxon>Actinomycetes</taxon>
        <taxon>Micrococcales</taxon>
        <taxon>Cellulomonadaceae</taxon>
        <taxon>Cellulomonas</taxon>
    </lineage>
</organism>
<dbReference type="OrthoDB" id="3467737at2"/>
<proteinExistence type="predicted"/>
<sequence>MHTATIRLPLLALALVGALAGCTSSPDVDASAASPSASSSTTASEAAMRSVKAPACLPSGTQAVAVASGEVTTAVAVSGGGEHGVVLAPQNGGDWCQWAREAEHLVDEGYRVATFSWPDTGREAGEAAMRSAVDALHQAGAPTVALVGASKGGTYVAAMAEELGAVGVVALSPPSLFEGVDARSVNSTYTGPLLVIAARDDRGVASADSRRVSRPEEGPSFLEIPLAAHGVAMLADTDHAEHVTFAIDDELTRAFAG</sequence>